<gene>
    <name evidence="2" type="ORF">METZ01_LOCUS282970</name>
</gene>
<evidence type="ECO:0000256" key="1">
    <source>
        <dbReference type="SAM" id="Phobius"/>
    </source>
</evidence>
<organism evidence="2">
    <name type="scientific">marine metagenome</name>
    <dbReference type="NCBI Taxonomy" id="408172"/>
    <lineage>
        <taxon>unclassified sequences</taxon>
        <taxon>metagenomes</taxon>
        <taxon>ecological metagenomes</taxon>
    </lineage>
</organism>
<keyword evidence="1" id="KW-1133">Transmembrane helix</keyword>
<feature type="transmembrane region" description="Helical" evidence="1">
    <location>
        <begin position="12"/>
        <end position="34"/>
    </location>
</feature>
<keyword evidence="1" id="KW-0812">Transmembrane</keyword>
<dbReference type="AlphaFoldDB" id="A0A382L042"/>
<accession>A0A382L042</accession>
<keyword evidence="1" id="KW-0472">Membrane</keyword>
<evidence type="ECO:0000313" key="2">
    <source>
        <dbReference type="EMBL" id="SVC30116.1"/>
    </source>
</evidence>
<protein>
    <submittedName>
        <fullName evidence="2">Uncharacterized protein</fullName>
    </submittedName>
</protein>
<reference evidence="2" key="1">
    <citation type="submission" date="2018-05" db="EMBL/GenBank/DDBJ databases">
        <authorList>
            <person name="Lanie J.A."/>
            <person name="Ng W.-L."/>
            <person name="Kazmierczak K.M."/>
            <person name="Andrzejewski T.M."/>
            <person name="Davidsen T.M."/>
            <person name="Wayne K.J."/>
            <person name="Tettelin H."/>
            <person name="Glass J.I."/>
            <person name="Rusch D."/>
            <person name="Podicherti R."/>
            <person name="Tsui H.-C.T."/>
            <person name="Winkler M.E."/>
        </authorList>
    </citation>
    <scope>NUCLEOTIDE SEQUENCE</scope>
</reference>
<proteinExistence type="predicted"/>
<sequence>MKTFFLKYRKFTGWLLIALSIILMLVAFLAPFFPSIIASVNIESRLGGVSFFYILSIPPWYLGLSLLGPEIIAKTKEYYNVIKDRIWRKE</sequence>
<name>A0A382L042_9ZZZZ</name>
<dbReference type="EMBL" id="UINC01083937">
    <property type="protein sequence ID" value="SVC30116.1"/>
    <property type="molecule type" value="Genomic_DNA"/>
</dbReference>
<feature type="transmembrane region" description="Helical" evidence="1">
    <location>
        <begin position="46"/>
        <end position="67"/>
    </location>
</feature>